<dbReference type="Pfam" id="PF00072">
    <property type="entry name" value="Response_reg"/>
    <property type="match status" value="1"/>
</dbReference>
<name>A0A2S4JNB6_9SPIO</name>
<dbReference type="SUPFAM" id="SSF52172">
    <property type="entry name" value="CheY-like"/>
    <property type="match status" value="1"/>
</dbReference>
<sequence>MGENVPVLLVEDDDALRLGLRDYLQQRGYVVLVASDGVGAIKHLLDHKVALVVTDYRMPALGGEYWIRFLQTFCPTLPVLVTSSFLRHGIAVPFPVIYKPCEFRDVEERIREMLAAAPSAGAGDPGGSCER</sequence>
<evidence type="ECO:0000259" key="3">
    <source>
        <dbReference type="PROSITE" id="PS50110"/>
    </source>
</evidence>
<protein>
    <submittedName>
        <fullName evidence="4">Histidine kinase</fullName>
    </submittedName>
</protein>
<accession>A0A2S4JNB6</accession>
<gene>
    <name evidence="4" type="ORF">AU468_08855</name>
</gene>
<dbReference type="OrthoDB" id="9784719at2"/>
<dbReference type="PANTHER" id="PTHR44591">
    <property type="entry name" value="STRESS RESPONSE REGULATOR PROTEIN 1"/>
    <property type="match status" value="1"/>
</dbReference>
<proteinExistence type="predicted"/>
<dbReference type="PROSITE" id="PS50110">
    <property type="entry name" value="RESPONSE_REGULATORY"/>
    <property type="match status" value="1"/>
</dbReference>
<dbReference type="InterPro" id="IPR050595">
    <property type="entry name" value="Bact_response_regulator"/>
</dbReference>
<evidence type="ECO:0000256" key="1">
    <source>
        <dbReference type="ARBA" id="ARBA00022553"/>
    </source>
</evidence>
<dbReference type="CDD" id="cd00156">
    <property type="entry name" value="REC"/>
    <property type="match status" value="1"/>
</dbReference>
<dbReference type="InterPro" id="IPR011006">
    <property type="entry name" value="CheY-like_superfamily"/>
</dbReference>
<feature type="domain" description="Response regulatory" evidence="3">
    <location>
        <begin position="6"/>
        <end position="114"/>
    </location>
</feature>
<dbReference type="InterPro" id="IPR001789">
    <property type="entry name" value="Sig_transdc_resp-reg_receiver"/>
</dbReference>
<keyword evidence="1 2" id="KW-0597">Phosphoprotein</keyword>
<keyword evidence="4" id="KW-0808">Transferase</keyword>
<dbReference type="GO" id="GO:0000160">
    <property type="term" value="P:phosphorelay signal transduction system"/>
    <property type="evidence" value="ECO:0007669"/>
    <property type="project" value="InterPro"/>
</dbReference>
<dbReference type="SMART" id="SM00448">
    <property type="entry name" value="REC"/>
    <property type="match status" value="1"/>
</dbReference>
<dbReference type="PANTHER" id="PTHR44591:SF21">
    <property type="entry name" value="TWO-COMPONENT RESPONSE REGULATOR"/>
    <property type="match status" value="1"/>
</dbReference>
<dbReference type="Gene3D" id="3.40.50.2300">
    <property type="match status" value="1"/>
</dbReference>
<dbReference type="AlphaFoldDB" id="A0A2S4JNB6"/>
<keyword evidence="4" id="KW-0418">Kinase</keyword>
<evidence type="ECO:0000313" key="5">
    <source>
        <dbReference type="Proteomes" id="UP000237350"/>
    </source>
</evidence>
<reference evidence="5" key="1">
    <citation type="submission" date="2015-12" db="EMBL/GenBank/DDBJ databases">
        <authorList>
            <person name="Lodha T.D."/>
            <person name="Chintalapati S."/>
            <person name="Chintalapati V.R."/>
            <person name="Sravanthi T."/>
        </authorList>
    </citation>
    <scope>NUCLEOTIDE SEQUENCE [LARGE SCALE GENOMIC DNA]</scope>
    <source>
        <strain evidence="5">JC133</strain>
    </source>
</reference>
<dbReference type="RefSeq" id="WP_103680401.1">
    <property type="nucleotide sequence ID" value="NZ_LPWH01000070.1"/>
</dbReference>
<evidence type="ECO:0000256" key="2">
    <source>
        <dbReference type="PROSITE-ProRule" id="PRU00169"/>
    </source>
</evidence>
<keyword evidence="5" id="KW-1185">Reference proteome</keyword>
<comment type="caution">
    <text evidence="4">The sequence shown here is derived from an EMBL/GenBank/DDBJ whole genome shotgun (WGS) entry which is preliminary data.</text>
</comment>
<organism evidence="4 5">
    <name type="scientific">Alkalispirochaeta sphaeroplastigenens</name>
    <dbReference type="NCBI Taxonomy" id="1187066"/>
    <lineage>
        <taxon>Bacteria</taxon>
        <taxon>Pseudomonadati</taxon>
        <taxon>Spirochaetota</taxon>
        <taxon>Spirochaetia</taxon>
        <taxon>Spirochaetales</taxon>
        <taxon>Spirochaetaceae</taxon>
        <taxon>Alkalispirochaeta</taxon>
    </lineage>
</organism>
<dbReference type="Proteomes" id="UP000237350">
    <property type="component" value="Unassembled WGS sequence"/>
</dbReference>
<feature type="modified residue" description="4-aspartylphosphate" evidence="2">
    <location>
        <position position="55"/>
    </location>
</feature>
<dbReference type="GO" id="GO:0016301">
    <property type="term" value="F:kinase activity"/>
    <property type="evidence" value="ECO:0007669"/>
    <property type="project" value="UniProtKB-KW"/>
</dbReference>
<dbReference type="EMBL" id="LPWH01000070">
    <property type="protein sequence ID" value="POR00970.1"/>
    <property type="molecule type" value="Genomic_DNA"/>
</dbReference>
<evidence type="ECO:0000313" key="4">
    <source>
        <dbReference type="EMBL" id="POR00970.1"/>
    </source>
</evidence>